<gene>
    <name evidence="2" type="ORF">BN961_03876</name>
</gene>
<evidence type="ECO:0000259" key="1">
    <source>
        <dbReference type="Pfam" id="PF04471"/>
    </source>
</evidence>
<dbReference type="STRING" id="1035.BN961_03876"/>
<dbReference type="AlphaFoldDB" id="A0A090MT04"/>
<feature type="domain" description="Restriction endonuclease type IV Mrr" evidence="1">
    <location>
        <begin position="160"/>
        <end position="264"/>
    </location>
</feature>
<comment type="caution">
    <text evidence="2">The sequence shown here is derived from an EMBL/GenBank/DDBJ whole genome shotgun (WGS) entry which is preliminary data.</text>
</comment>
<proteinExistence type="predicted"/>
<sequence>MEQLRPVELKLVDELFGMSSGYVLDFTNNTFAEFFRQEIGIDIYDNAYAINGGSKGKHLRAFLTIGQPHAIAKALTALWEYRETDRVGRGQAETTVNAQSRLSAIVERLGGAALPSYEPHVTEAASQPAPRPFRANEQTLRRLEERFFALHEMSDEPQARGRHFETLLTDLFNAWAMDARGGFHVIGEQIDGSFQHGNDTYLLEAKWHRAKTDATTLHGFQGKVNERPEWTRGLFVSFSGFTEVGLQAFTAKRIILADGMDIYDALARRLSVPDIIAAKIRHASEFRNPFERVRSLFPI</sequence>
<evidence type="ECO:0000313" key="2">
    <source>
        <dbReference type="EMBL" id="CEG10436.1"/>
    </source>
</evidence>
<dbReference type="Proteomes" id="UP000035762">
    <property type="component" value="Unassembled WGS sequence"/>
</dbReference>
<dbReference type="GO" id="GO:0009307">
    <property type="term" value="P:DNA restriction-modification system"/>
    <property type="evidence" value="ECO:0007669"/>
    <property type="project" value="InterPro"/>
</dbReference>
<keyword evidence="3" id="KW-1185">Reference proteome</keyword>
<dbReference type="GO" id="GO:0004519">
    <property type="term" value="F:endonuclease activity"/>
    <property type="evidence" value="ECO:0007669"/>
    <property type="project" value="InterPro"/>
</dbReference>
<dbReference type="InterPro" id="IPR011335">
    <property type="entry name" value="Restrct_endonuc-II-like"/>
</dbReference>
<evidence type="ECO:0000313" key="3">
    <source>
        <dbReference type="Proteomes" id="UP000035762"/>
    </source>
</evidence>
<dbReference type="OrthoDB" id="1395176at2"/>
<name>A0A090MT04_AFIFE</name>
<dbReference type="EMBL" id="CCAZ020000003">
    <property type="protein sequence ID" value="CEG10436.1"/>
    <property type="molecule type" value="Genomic_DNA"/>
</dbReference>
<dbReference type="Pfam" id="PF04471">
    <property type="entry name" value="Mrr_cat"/>
    <property type="match status" value="1"/>
</dbReference>
<dbReference type="SUPFAM" id="SSF52980">
    <property type="entry name" value="Restriction endonuclease-like"/>
    <property type="match status" value="1"/>
</dbReference>
<reference evidence="2 3" key="1">
    <citation type="journal article" date="2014" name="Genome Announc.">
        <title>Genome Sequence of Afipia felis Strain 76713, Isolated in Hospital Water Using an Amoeba Co-Culture Procedure.</title>
        <authorList>
            <person name="Benamar S."/>
            <person name="La Scola B."/>
            <person name="Croce O."/>
        </authorList>
    </citation>
    <scope>NUCLEOTIDE SEQUENCE [LARGE SCALE GENOMIC DNA]</scope>
    <source>
        <strain evidence="2 3">76713</strain>
    </source>
</reference>
<accession>A0A090MT04</accession>
<protein>
    <recommendedName>
        <fullName evidence="1">Restriction endonuclease type IV Mrr domain-containing protein</fullName>
    </recommendedName>
</protein>
<dbReference type="InterPro" id="IPR007560">
    <property type="entry name" value="Restrct_endonuc_IV_Mrr"/>
</dbReference>
<dbReference type="GO" id="GO:0003677">
    <property type="term" value="F:DNA binding"/>
    <property type="evidence" value="ECO:0007669"/>
    <property type="project" value="InterPro"/>
</dbReference>
<organism evidence="2 3">
    <name type="scientific">Afipia felis</name>
    <name type="common">Cat scratch disease bacillus</name>
    <dbReference type="NCBI Taxonomy" id="1035"/>
    <lineage>
        <taxon>Bacteria</taxon>
        <taxon>Pseudomonadati</taxon>
        <taxon>Pseudomonadota</taxon>
        <taxon>Alphaproteobacteria</taxon>
        <taxon>Hyphomicrobiales</taxon>
        <taxon>Nitrobacteraceae</taxon>
        <taxon>Afipia</taxon>
    </lineage>
</organism>
<dbReference type="RefSeq" id="WP_082157109.1">
    <property type="nucleotide sequence ID" value="NZ_CCAZ020000003.1"/>
</dbReference>